<dbReference type="Proteomes" id="UP000435112">
    <property type="component" value="Unassembled WGS sequence"/>
</dbReference>
<sequence>MCPDLWTCRSGPLPKALAPVAVAATTVAVLHSAAAGVRVLLSAVGGCVAFSLSFAATGSGSHTSSTP</sequence>
<accession>A0A6A3H109</accession>
<evidence type="ECO:0000313" key="2">
    <source>
        <dbReference type="Proteomes" id="UP000435112"/>
    </source>
</evidence>
<dbReference type="AlphaFoldDB" id="A0A6A3H109"/>
<reference evidence="1 2" key="1">
    <citation type="submission" date="2018-09" db="EMBL/GenBank/DDBJ databases">
        <title>Genomic investigation of the strawberry pathogen Phytophthora fragariae indicates pathogenicity is determined by transcriptional variation in three key races.</title>
        <authorList>
            <person name="Adams T.M."/>
            <person name="Armitage A.D."/>
            <person name="Sobczyk M.K."/>
            <person name="Bates H.J."/>
            <person name="Dunwell J.M."/>
            <person name="Nellist C.F."/>
            <person name="Harrison R.J."/>
        </authorList>
    </citation>
    <scope>NUCLEOTIDE SEQUENCE [LARGE SCALE GENOMIC DNA]</scope>
    <source>
        <strain evidence="1 2">SCRP324</strain>
    </source>
</reference>
<comment type="caution">
    <text evidence="1">The sequence shown here is derived from an EMBL/GenBank/DDBJ whole genome shotgun (WGS) entry which is preliminary data.</text>
</comment>
<organism evidence="1 2">
    <name type="scientific">Phytophthora rubi</name>
    <dbReference type="NCBI Taxonomy" id="129364"/>
    <lineage>
        <taxon>Eukaryota</taxon>
        <taxon>Sar</taxon>
        <taxon>Stramenopiles</taxon>
        <taxon>Oomycota</taxon>
        <taxon>Peronosporomycetes</taxon>
        <taxon>Peronosporales</taxon>
        <taxon>Peronosporaceae</taxon>
        <taxon>Phytophthora</taxon>
    </lineage>
</organism>
<gene>
    <name evidence="1" type="ORF">PR002_g29488</name>
</gene>
<evidence type="ECO:0000313" key="1">
    <source>
        <dbReference type="EMBL" id="KAE8962824.1"/>
    </source>
</evidence>
<name>A0A6A3H109_9STRA</name>
<dbReference type="EMBL" id="QXFU01005857">
    <property type="protein sequence ID" value="KAE8962824.1"/>
    <property type="molecule type" value="Genomic_DNA"/>
</dbReference>
<protein>
    <submittedName>
        <fullName evidence="1">Uncharacterized protein</fullName>
    </submittedName>
</protein>
<proteinExistence type="predicted"/>